<dbReference type="InterPro" id="IPR013926">
    <property type="entry name" value="CGI121/TPRKB"/>
</dbReference>
<dbReference type="GeneID" id="73471787"/>
<comment type="caution">
    <text evidence="2">The sequence shown here is derived from an EMBL/GenBank/DDBJ whole genome shotgun (WGS) entry which is preliminary data.</text>
</comment>
<dbReference type="Proteomes" id="UP000694255">
    <property type="component" value="Unassembled WGS sequence"/>
</dbReference>
<sequence>MSNQTITFPQFPNHSIYISLFKGLSSNSIKQIKQELVSGNKAYDYCFLNTKHIVSLEHLYSSIHRSILNYTNNNMAAKTLNTEIIFNLSPINNIVDALKNFGIREDCPNVIIIKVLPTEECTEDKISEITENLSALLGEGVEKASLDDELMFNELVDIKKLKKLYKLNDAKIDGEGKELQQRLTRLAIGACLLRGY</sequence>
<dbReference type="EMBL" id="JAGSYN010000218">
    <property type="protein sequence ID" value="KAG7661528.1"/>
    <property type="molecule type" value="Genomic_DNA"/>
</dbReference>
<proteinExistence type="inferred from homology"/>
<organism evidence="2 3">
    <name type="scientific">[Candida] subhashii</name>
    <dbReference type="NCBI Taxonomy" id="561895"/>
    <lineage>
        <taxon>Eukaryota</taxon>
        <taxon>Fungi</taxon>
        <taxon>Dikarya</taxon>
        <taxon>Ascomycota</taxon>
        <taxon>Saccharomycotina</taxon>
        <taxon>Pichiomycetes</taxon>
        <taxon>Debaryomycetaceae</taxon>
        <taxon>Spathaspora</taxon>
    </lineage>
</organism>
<dbReference type="GO" id="GO:0000408">
    <property type="term" value="C:EKC/KEOPS complex"/>
    <property type="evidence" value="ECO:0007669"/>
    <property type="project" value="TreeGrafter"/>
</dbReference>
<dbReference type="GO" id="GO:0005634">
    <property type="term" value="C:nucleus"/>
    <property type="evidence" value="ECO:0007669"/>
    <property type="project" value="TreeGrafter"/>
</dbReference>
<dbReference type="Pfam" id="PF08617">
    <property type="entry name" value="CGI-121"/>
    <property type="match status" value="1"/>
</dbReference>
<evidence type="ECO:0000256" key="1">
    <source>
        <dbReference type="RuleBase" id="RU004398"/>
    </source>
</evidence>
<dbReference type="OrthoDB" id="329139at2759"/>
<comment type="similarity">
    <text evidence="1">Belongs to the CGI121/TPRKB family.</text>
</comment>
<evidence type="ECO:0000313" key="2">
    <source>
        <dbReference type="EMBL" id="KAG7661528.1"/>
    </source>
</evidence>
<accession>A0A8J5QGE1</accession>
<evidence type="ECO:0000313" key="3">
    <source>
        <dbReference type="Proteomes" id="UP000694255"/>
    </source>
</evidence>
<dbReference type="GO" id="GO:0005829">
    <property type="term" value="C:cytosol"/>
    <property type="evidence" value="ECO:0007669"/>
    <property type="project" value="TreeGrafter"/>
</dbReference>
<dbReference type="PANTHER" id="PTHR15840:SF10">
    <property type="entry name" value="EKC_KEOPS COMPLEX SUBUNIT TPRKB"/>
    <property type="match status" value="1"/>
</dbReference>
<dbReference type="RefSeq" id="XP_049261761.1">
    <property type="nucleotide sequence ID" value="XM_049409003.1"/>
</dbReference>
<name>A0A8J5QGE1_9ASCO</name>
<dbReference type="GO" id="GO:0002949">
    <property type="term" value="P:tRNA threonylcarbamoyladenosine modification"/>
    <property type="evidence" value="ECO:0007669"/>
    <property type="project" value="TreeGrafter"/>
</dbReference>
<gene>
    <name evidence="2" type="ORF">J8A68_004987</name>
</gene>
<protein>
    <submittedName>
        <fullName evidence="2">CGI121</fullName>
    </submittedName>
</protein>
<keyword evidence="3" id="KW-1185">Reference proteome</keyword>
<keyword evidence="1" id="KW-0539">Nucleus</keyword>
<dbReference type="PANTHER" id="PTHR15840">
    <property type="entry name" value="CGI-121 FAMILY MEMBER"/>
    <property type="match status" value="1"/>
</dbReference>
<reference evidence="2 3" key="1">
    <citation type="journal article" date="2021" name="DNA Res.">
        <title>Genome analysis of Candida subhashii reveals its hybrid nature and dual mitochondrial genome conformations.</title>
        <authorList>
            <person name="Mixao V."/>
            <person name="Hegedusova E."/>
            <person name="Saus E."/>
            <person name="Pryszcz L.P."/>
            <person name="Cillingova A."/>
            <person name="Nosek J."/>
            <person name="Gabaldon T."/>
        </authorList>
    </citation>
    <scope>NUCLEOTIDE SEQUENCE [LARGE SCALE GENOMIC DNA]</scope>
    <source>
        <strain evidence="2 3">CBS 10753</strain>
    </source>
</reference>
<dbReference type="AlphaFoldDB" id="A0A8J5QGE1"/>